<dbReference type="AlphaFoldDB" id="A0A7Y9DRK2"/>
<name>A0A7Y9DRK2_9PSEU</name>
<dbReference type="Gene3D" id="3.40.50.12780">
    <property type="entry name" value="N-terminal domain of ligase-like"/>
    <property type="match status" value="1"/>
</dbReference>
<dbReference type="Pfam" id="PF00501">
    <property type="entry name" value="AMP-binding"/>
    <property type="match status" value="1"/>
</dbReference>
<feature type="domain" description="AMP-dependent synthetase/ligase" evidence="1">
    <location>
        <begin position="8"/>
        <end position="364"/>
    </location>
</feature>
<dbReference type="InterPro" id="IPR025110">
    <property type="entry name" value="AMP-bd_C"/>
</dbReference>
<dbReference type="InterPro" id="IPR020845">
    <property type="entry name" value="AMP-binding_CS"/>
</dbReference>
<evidence type="ECO:0000259" key="1">
    <source>
        <dbReference type="Pfam" id="PF00501"/>
    </source>
</evidence>
<protein>
    <submittedName>
        <fullName evidence="3">Long-chain acyl-CoA synthetase</fullName>
        <ecNumber evidence="3">6.2.1.3</ecNumber>
    </submittedName>
</protein>
<proteinExistence type="predicted"/>
<dbReference type="InterPro" id="IPR042099">
    <property type="entry name" value="ANL_N_sf"/>
</dbReference>
<sequence>MNLATLLRRAAADHAEQVALRLDATEIPYAEFADQVARFAGYLRATGVNEGDRVAVLAPNCLEYLVAIVGAWQAGAVGVPLNYMFPDAPLRHALLDSGARLVVLPAQDVERVERVLGAETPVFLTTGAEGSFATAVAGAEPLEGVVPRLDGDDALLMYTSGSTGVPKGVRQTHRNIAAQVDGAIEVYELSGDDHVLNCMPMFHVGGLQLASLPMLLRGGQITFMPRWDVVRWLELVEQLRPTYGGLISTMMIDVGNRTVDQPVVLDSFRVCMFGGSRTPTAAIERLQKGTGILGTEIYGQTEQSGLVVTYRAGETRRPDSMGRALDQIVRTRLVPVDGSPDLEPGASGVGELWVRGDAVTPGYWGVTDSEKFVDGWFRTGDLMSRDADGYLYYVDRIDDMIVSGGENVFPQMVEEHLAGHPDLAEVAVIGTAHERWVEQVTAVVVTRREITVEELHRWCAEHPDLQGMHRPRRIEIVDALPRTGSGKLNRPDLRRMFP</sequence>
<dbReference type="Pfam" id="PF13193">
    <property type="entry name" value="AMP-binding_C"/>
    <property type="match status" value="1"/>
</dbReference>
<keyword evidence="4" id="KW-1185">Reference proteome</keyword>
<dbReference type="PANTHER" id="PTHR43767:SF7">
    <property type="entry name" value="MEDIUM_LONG-CHAIN-FATTY-ACID--COA LIGASE FADD8"/>
    <property type="match status" value="1"/>
</dbReference>
<dbReference type="Gene3D" id="3.30.300.30">
    <property type="match status" value="1"/>
</dbReference>
<reference evidence="3 4" key="1">
    <citation type="submission" date="2020-07" db="EMBL/GenBank/DDBJ databases">
        <title>Sequencing the genomes of 1000 actinobacteria strains.</title>
        <authorList>
            <person name="Klenk H.-P."/>
        </authorList>
    </citation>
    <scope>NUCLEOTIDE SEQUENCE [LARGE SCALE GENOMIC DNA]</scope>
    <source>
        <strain evidence="3 4">DSM 45772</strain>
    </source>
</reference>
<accession>A0A7Y9DRK2</accession>
<dbReference type="InterPro" id="IPR000873">
    <property type="entry name" value="AMP-dep_synth/lig_dom"/>
</dbReference>
<dbReference type="PROSITE" id="PS00455">
    <property type="entry name" value="AMP_BINDING"/>
    <property type="match status" value="1"/>
</dbReference>
<dbReference type="Proteomes" id="UP000535890">
    <property type="component" value="Unassembled WGS sequence"/>
</dbReference>
<evidence type="ECO:0000313" key="4">
    <source>
        <dbReference type="Proteomes" id="UP000535890"/>
    </source>
</evidence>
<dbReference type="InterPro" id="IPR050237">
    <property type="entry name" value="ATP-dep_AMP-bd_enzyme"/>
</dbReference>
<dbReference type="EMBL" id="JACCBN010000001">
    <property type="protein sequence ID" value="NYD34125.1"/>
    <property type="molecule type" value="Genomic_DNA"/>
</dbReference>
<dbReference type="InterPro" id="IPR045851">
    <property type="entry name" value="AMP-bd_C_sf"/>
</dbReference>
<comment type="caution">
    <text evidence="3">The sequence shown here is derived from an EMBL/GenBank/DDBJ whole genome shotgun (WGS) entry which is preliminary data.</text>
</comment>
<organism evidence="3 4">
    <name type="scientific">Actinomycetospora corticicola</name>
    <dbReference type="NCBI Taxonomy" id="663602"/>
    <lineage>
        <taxon>Bacteria</taxon>
        <taxon>Bacillati</taxon>
        <taxon>Actinomycetota</taxon>
        <taxon>Actinomycetes</taxon>
        <taxon>Pseudonocardiales</taxon>
        <taxon>Pseudonocardiaceae</taxon>
        <taxon>Actinomycetospora</taxon>
    </lineage>
</organism>
<dbReference type="SUPFAM" id="SSF56801">
    <property type="entry name" value="Acetyl-CoA synthetase-like"/>
    <property type="match status" value="1"/>
</dbReference>
<dbReference type="GO" id="GO:0004467">
    <property type="term" value="F:long-chain fatty acid-CoA ligase activity"/>
    <property type="evidence" value="ECO:0007669"/>
    <property type="project" value="UniProtKB-EC"/>
</dbReference>
<evidence type="ECO:0000259" key="2">
    <source>
        <dbReference type="Pfam" id="PF13193"/>
    </source>
</evidence>
<keyword evidence="3" id="KW-0436">Ligase</keyword>
<dbReference type="RefSeq" id="WP_179792110.1">
    <property type="nucleotide sequence ID" value="NZ_BAABHP010000012.1"/>
</dbReference>
<feature type="domain" description="AMP-binding enzyme C-terminal" evidence="2">
    <location>
        <begin position="413"/>
        <end position="487"/>
    </location>
</feature>
<dbReference type="EC" id="6.2.1.3" evidence="3"/>
<dbReference type="PANTHER" id="PTHR43767">
    <property type="entry name" value="LONG-CHAIN-FATTY-ACID--COA LIGASE"/>
    <property type="match status" value="1"/>
</dbReference>
<evidence type="ECO:0000313" key="3">
    <source>
        <dbReference type="EMBL" id="NYD34125.1"/>
    </source>
</evidence>
<gene>
    <name evidence="3" type="ORF">BJ983_000227</name>
</gene>